<proteinExistence type="inferred from homology"/>
<comment type="cofactor">
    <cofactor evidence="2">
        <name>Mg(2+)</name>
        <dbReference type="ChEBI" id="CHEBI:18420"/>
    </cofactor>
</comment>
<evidence type="ECO:0000256" key="2">
    <source>
        <dbReference type="ARBA" id="ARBA00001946"/>
    </source>
</evidence>
<dbReference type="NCBIfam" id="NF001938">
    <property type="entry name" value="PRK00714.1-5"/>
    <property type="match status" value="1"/>
</dbReference>
<comment type="similarity">
    <text evidence="4">Belongs to the Nudix hydrolase family. RppH subfamily.</text>
</comment>
<comment type="function">
    <text evidence="4">Accelerates the degradation of transcripts by removing pyrophosphate from the 5'-end of triphosphorylated RNA, leading to a more labile monophosphorylated state that can stimulate subsequent ribonuclease cleavage.</text>
</comment>
<keyword evidence="3 4" id="KW-0378">Hydrolase</keyword>
<dbReference type="InterPro" id="IPR015797">
    <property type="entry name" value="NUDIX_hydrolase-like_dom_sf"/>
</dbReference>
<dbReference type="HAMAP" id="MF_00298">
    <property type="entry name" value="Nudix_RppH"/>
    <property type="match status" value="1"/>
</dbReference>
<evidence type="ECO:0000313" key="7">
    <source>
        <dbReference type="Proteomes" id="UP000469159"/>
    </source>
</evidence>
<dbReference type="PROSITE" id="PS00893">
    <property type="entry name" value="NUDIX_BOX"/>
    <property type="match status" value="1"/>
</dbReference>
<dbReference type="EC" id="3.6.1.-" evidence="4"/>
<dbReference type="Pfam" id="PF00293">
    <property type="entry name" value="NUDIX"/>
    <property type="match status" value="1"/>
</dbReference>
<reference evidence="6 7" key="1">
    <citation type="submission" date="2019-12" db="EMBL/GenBank/DDBJ databases">
        <title>Genomic-based taxomic classification of the family Erythrobacteraceae.</title>
        <authorList>
            <person name="Xu L."/>
        </authorList>
    </citation>
    <scope>NUCLEOTIDE SEQUENCE [LARGE SCALE GENOMIC DNA]</scope>
    <source>
        <strain evidence="6 7">MCCC 1K02066</strain>
    </source>
</reference>
<feature type="domain" description="Nudix hydrolase" evidence="5">
    <location>
        <begin position="10"/>
        <end position="156"/>
    </location>
</feature>
<dbReference type="GO" id="GO:0016462">
    <property type="term" value="F:pyrophosphatase activity"/>
    <property type="evidence" value="ECO:0007669"/>
    <property type="project" value="UniProtKB-ARBA"/>
</dbReference>
<dbReference type="PRINTS" id="PR00502">
    <property type="entry name" value="NUDIXFAMILY"/>
</dbReference>
<accession>A0A6I4UT46</accession>
<name>A0A6I4UT46_9SPHN</name>
<dbReference type="SUPFAM" id="SSF55811">
    <property type="entry name" value="Nudix"/>
    <property type="match status" value="1"/>
</dbReference>
<dbReference type="InterPro" id="IPR020476">
    <property type="entry name" value="Nudix_hydrolase"/>
</dbReference>
<comment type="caution">
    <text evidence="6">The sequence shown here is derived from an EMBL/GenBank/DDBJ whole genome shotgun (WGS) entry which is preliminary data.</text>
</comment>
<dbReference type="InterPro" id="IPR020084">
    <property type="entry name" value="NUDIX_hydrolase_CS"/>
</dbReference>
<dbReference type="InterPro" id="IPR000086">
    <property type="entry name" value="NUDIX_hydrolase_dom"/>
</dbReference>
<comment type="cofactor">
    <cofactor evidence="1">
        <name>Mn(2+)</name>
        <dbReference type="ChEBI" id="CHEBI:29035"/>
    </cofactor>
</comment>
<dbReference type="InterPro" id="IPR022927">
    <property type="entry name" value="RppH"/>
</dbReference>
<dbReference type="PROSITE" id="PS51462">
    <property type="entry name" value="NUDIX"/>
    <property type="match status" value="1"/>
</dbReference>
<keyword evidence="7" id="KW-1185">Reference proteome</keyword>
<protein>
    <recommendedName>
        <fullName evidence="4">RNA pyrophosphohydrolase</fullName>
        <ecNumber evidence="4">3.6.1.-</ecNumber>
    </recommendedName>
    <alternativeName>
        <fullName evidence="4">(Di)nucleoside polyphosphate hydrolase</fullName>
    </alternativeName>
</protein>
<evidence type="ECO:0000256" key="4">
    <source>
        <dbReference type="HAMAP-Rule" id="MF_00298"/>
    </source>
</evidence>
<dbReference type="CDD" id="cd03671">
    <property type="entry name" value="NUDIX_Ap4A_hydrolase_plant_like"/>
    <property type="match status" value="1"/>
</dbReference>
<dbReference type="Proteomes" id="UP000469159">
    <property type="component" value="Unassembled WGS sequence"/>
</dbReference>
<dbReference type="AlphaFoldDB" id="A0A6I4UT46"/>
<dbReference type="PANTHER" id="PTHR43046:SF14">
    <property type="entry name" value="MUTT_NUDIX FAMILY PROTEIN"/>
    <property type="match status" value="1"/>
</dbReference>
<feature type="short sequence motif" description="Nudix box" evidence="4">
    <location>
        <begin position="45"/>
        <end position="66"/>
    </location>
</feature>
<gene>
    <name evidence="4" type="primary">rppH</name>
    <name evidence="4" type="synonym">nudH</name>
    <name evidence="6" type="ORF">GRI75_04320</name>
</gene>
<comment type="cofactor">
    <cofactor evidence="4">
        <name>a divalent metal cation</name>
        <dbReference type="ChEBI" id="CHEBI:60240"/>
    </cofactor>
</comment>
<evidence type="ECO:0000256" key="1">
    <source>
        <dbReference type="ARBA" id="ARBA00001936"/>
    </source>
</evidence>
<sequence>MRMSDRDPTQYRLCVGVMLVNGEGKAFVGKRIDNKEGDFWQMPQGGVDPGEDPGDAVLRELWEETGASAEHVQVIARLPEELFYDLPDNLKGKLWGGRYIGQRQAWYLARFTGTDAAIDLEAHDPPEFCEFKWVEPALLPELIVPFKREVYAAVVAEFESQLGS</sequence>
<dbReference type="PANTHER" id="PTHR43046">
    <property type="entry name" value="GDP-MANNOSE MANNOSYL HYDROLASE"/>
    <property type="match status" value="1"/>
</dbReference>
<dbReference type="EMBL" id="WTYK01000002">
    <property type="protein sequence ID" value="MXP40869.1"/>
    <property type="molecule type" value="Genomic_DNA"/>
</dbReference>
<evidence type="ECO:0000259" key="5">
    <source>
        <dbReference type="PROSITE" id="PS51462"/>
    </source>
</evidence>
<dbReference type="Gene3D" id="3.90.79.10">
    <property type="entry name" value="Nucleoside Triphosphate Pyrophosphohydrolase"/>
    <property type="match status" value="1"/>
</dbReference>
<evidence type="ECO:0000256" key="3">
    <source>
        <dbReference type="ARBA" id="ARBA00022801"/>
    </source>
</evidence>
<dbReference type="OrthoDB" id="9816040at2"/>
<organism evidence="6 7">
    <name type="scientific">Croceibacterium soli</name>
    <dbReference type="NCBI Taxonomy" id="1739690"/>
    <lineage>
        <taxon>Bacteria</taxon>
        <taxon>Pseudomonadati</taxon>
        <taxon>Pseudomonadota</taxon>
        <taxon>Alphaproteobacteria</taxon>
        <taxon>Sphingomonadales</taxon>
        <taxon>Erythrobacteraceae</taxon>
        <taxon>Croceibacterium</taxon>
    </lineage>
</organism>
<evidence type="ECO:0000313" key="6">
    <source>
        <dbReference type="EMBL" id="MXP40869.1"/>
    </source>
</evidence>